<dbReference type="AlphaFoldDB" id="A0A6J4NHB5"/>
<evidence type="ECO:0000256" key="1">
    <source>
        <dbReference type="SAM" id="MobiDB-lite"/>
    </source>
</evidence>
<protein>
    <submittedName>
        <fullName evidence="2">Uncharacterized protein</fullName>
    </submittedName>
</protein>
<feature type="region of interest" description="Disordered" evidence="1">
    <location>
        <begin position="26"/>
        <end position="47"/>
    </location>
</feature>
<evidence type="ECO:0000313" key="2">
    <source>
        <dbReference type="EMBL" id="CAA9387777.1"/>
    </source>
</evidence>
<dbReference type="EMBL" id="CADCUW010000049">
    <property type="protein sequence ID" value="CAA9387777.1"/>
    <property type="molecule type" value="Genomic_DNA"/>
</dbReference>
<sequence length="47" mass="5486">MTIGPRPHPPIRIPGRYCRRHAAARRWALESSPREKMREGSFRTSGR</sequence>
<name>A0A6J4NHB5_9ACTN</name>
<gene>
    <name evidence="2" type="ORF">AVDCRST_MAG01-01-335</name>
</gene>
<reference evidence="2" key="1">
    <citation type="submission" date="2020-02" db="EMBL/GenBank/DDBJ databases">
        <authorList>
            <person name="Meier V. D."/>
        </authorList>
    </citation>
    <scope>NUCLEOTIDE SEQUENCE</scope>
    <source>
        <strain evidence="2">AVDCRST_MAG01</strain>
    </source>
</reference>
<proteinExistence type="predicted"/>
<accession>A0A6J4NHB5</accession>
<feature type="compositionally biased region" description="Basic and acidic residues" evidence="1">
    <location>
        <begin position="32"/>
        <end position="41"/>
    </location>
</feature>
<organism evidence="2">
    <name type="scientific">uncultured Rubrobacteraceae bacterium</name>
    <dbReference type="NCBI Taxonomy" id="349277"/>
    <lineage>
        <taxon>Bacteria</taxon>
        <taxon>Bacillati</taxon>
        <taxon>Actinomycetota</taxon>
        <taxon>Rubrobacteria</taxon>
        <taxon>Rubrobacterales</taxon>
        <taxon>Rubrobacteraceae</taxon>
        <taxon>environmental samples</taxon>
    </lineage>
</organism>